<evidence type="ECO:0000313" key="2">
    <source>
        <dbReference type="EMBL" id="GGC43191.1"/>
    </source>
</evidence>
<gene>
    <name evidence="2" type="ORF">GCM10007209_01010</name>
</gene>
<reference evidence="2" key="2">
    <citation type="submission" date="2020-09" db="EMBL/GenBank/DDBJ databases">
        <authorList>
            <person name="Sun Q."/>
            <person name="Sedlacek I."/>
        </authorList>
    </citation>
    <scope>NUCLEOTIDE SEQUENCE</scope>
    <source>
        <strain evidence="2">CCM 7217</strain>
    </source>
</reference>
<reference evidence="2" key="1">
    <citation type="journal article" date="2014" name="Int. J. Syst. Evol. Microbiol.">
        <title>Complete genome sequence of Corynebacterium casei LMG S-19264T (=DSM 44701T), isolated from a smear-ripened cheese.</title>
        <authorList>
            <consortium name="US DOE Joint Genome Institute (JGI-PGF)"/>
            <person name="Walter F."/>
            <person name="Albersmeier A."/>
            <person name="Kalinowski J."/>
            <person name="Ruckert C."/>
        </authorList>
    </citation>
    <scope>NUCLEOTIDE SEQUENCE</scope>
    <source>
        <strain evidence="2">CCM 7217</strain>
    </source>
</reference>
<dbReference type="Pfam" id="PF19098">
    <property type="entry name" value="DUF5785"/>
    <property type="match status" value="1"/>
</dbReference>
<evidence type="ECO:0000313" key="3">
    <source>
        <dbReference type="Proteomes" id="UP000646833"/>
    </source>
</evidence>
<dbReference type="EMBL" id="BMCI01000001">
    <property type="protein sequence ID" value="GGC43191.1"/>
    <property type="molecule type" value="Genomic_DNA"/>
</dbReference>
<organism evidence="2 3">
    <name type="scientific">Haloferax sulfurifontis</name>
    <dbReference type="NCBI Taxonomy" id="255616"/>
    <lineage>
        <taxon>Archaea</taxon>
        <taxon>Methanobacteriati</taxon>
        <taxon>Methanobacteriota</taxon>
        <taxon>Stenosarchaea group</taxon>
        <taxon>Halobacteria</taxon>
        <taxon>Halobacteriales</taxon>
        <taxon>Haloferacaceae</taxon>
        <taxon>Haloferax</taxon>
    </lineage>
</organism>
<name>A0A830DME8_9EURY</name>
<protein>
    <submittedName>
        <fullName evidence="2">Uncharacterized protein</fullName>
    </submittedName>
</protein>
<dbReference type="Proteomes" id="UP000646833">
    <property type="component" value="Unassembled WGS sequence"/>
</dbReference>
<dbReference type="AlphaFoldDB" id="A0A830DME8"/>
<accession>A0A830DME8</accession>
<feature type="region of interest" description="Disordered" evidence="1">
    <location>
        <begin position="1"/>
        <end position="31"/>
    </location>
</feature>
<comment type="caution">
    <text evidence="2">The sequence shown here is derived from an EMBL/GenBank/DDBJ whole genome shotgun (WGS) entry which is preliminary data.</text>
</comment>
<sequence>MRNGFESACQHSGMDWPHDPDGEEGSEGGRKYGQAVIAKKVDEDEDFPLNKAEFVEEFGDHPIRLDYERVVSLADIFEHVEGEEFGDFVELHKAIGKAMRENGFWFYEGADQFVTGKNA</sequence>
<evidence type="ECO:0000256" key="1">
    <source>
        <dbReference type="SAM" id="MobiDB-lite"/>
    </source>
</evidence>
<dbReference type="InterPro" id="IPR043903">
    <property type="entry name" value="DUF5785"/>
</dbReference>
<proteinExistence type="predicted"/>